<dbReference type="Pfam" id="PF14474">
    <property type="entry name" value="RTC4"/>
    <property type="match status" value="1"/>
</dbReference>
<dbReference type="Pfam" id="PF11917">
    <property type="entry name" value="DUF3435"/>
    <property type="match status" value="1"/>
</dbReference>
<gene>
    <name evidence="3" type="ORF">EPUS_05733</name>
</gene>
<protein>
    <recommendedName>
        <fullName evidence="2">Restriction of telomere capping protein 4 C-terminal domain-containing protein</fullName>
    </recommendedName>
</protein>
<dbReference type="EMBL" id="KE721500">
    <property type="protein sequence ID" value="ERF68672.1"/>
    <property type="molecule type" value="Genomic_DNA"/>
</dbReference>
<dbReference type="Proteomes" id="UP000019373">
    <property type="component" value="Unassembled WGS sequence"/>
</dbReference>
<dbReference type="HOGENOM" id="CLU_003121_1_0_1"/>
<evidence type="ECO:0000259" key="2">
    <source>
        <dbReference type="SMART" id="SM01312"/>
    </source>
</evidence>
<evidence type="ECO:0000313" key="3">
    <source>
        <dbReference type="EMBL" id="ERF68672.1"/>
    </source>
</evidence>
<name>U1FV49_ENDPU</name>
<dbReference type="RefSeq" id="XP_007805656.1">
    <property type="nucleotide sequence ID" value="XM_007807465.1"/>
</dbReference>
<proteinExistence type="predicted"/>
<keyword evidence="4" id="KW-1185">Reference proteome</keyword>
<feature type="region of interest" description="Disordered" evidence="1">
    <location>
        <begin position="796"/>
        <end position="912"/>
    </location>
</feature>
<dbReference type="PANTHER" id="PTHR37535">
    <property type="entry name" value="FLUG DOMAIN PROTEIN"/>
    <property type="match status" value="1"/>
</dbReference>
<sequence>MGRKRTAEDYFQAAEANGWVAGAHEEKDRVVQKEAEPSGRYRMNQQEALDQWVIFMSHKGMSAAECLQEGCPPPSNVFVKDFARWYCKSRRGRLDELPNDTSVRNTVKKFFSGFSRMTGTKIPDELRLDVYTFVRDTLIKEGCCTTKKREKHLFNDEDLNNCITSLWTDPDIAFMHEEMRSQITFLTHAYSYSGARIGAFLHKCTGEVEGADGKSENVIFKGLTWKDVHIYLFPLPDGTTELVLKITQRWVKGNKDPENHVSEVTMYEYPLLKFDCTAFLLRMAFRDSVLLGISSPAQLWEQRVPEDEPMMELRKDPSKLDIPVLRTATRHGGLSDRMLDESTFRYYFQQMSRNAGYYGVLTIHALRRALANAVDKIATAGERNKLLGWASSDVCNKHYISDIAGVDGMGALLKGEQRTDHIKKLRSVSTKRALGLPQELPAERMAELLRDSKACSLLQSLRELRKAGAPQRDIQHAESKFNTYRHWLKNRLLEQCKADWLEHRYKSIIETRGRISQDRSTAASRAETLFRIMPERARLATMIKSTEPRTREQKLQCVQDLLSLTTRSFEVMYRPGEEPVDGACPVCRSNLPEAKWSRADHIHTCRRKEYIAAVAAEKTVRVEYCFLCFKWFHGDTTWEEHCRGHLDTFKPTWCAIRVYCHTLISPAFCPWCLVDESLPAAGRLKQWTRNCTLMAHVENEHVRKIRSWPGFCGCGTEKGDAVSLRYHLSDVHGLWKAEGRRFGANAPAQDDVDPTEMAPILGQEVEEESRPRRKRKLAKTASKFIECSPIGKPGCEILPPSPAPVLPHRTKRSKGRKSDWGSKTTGLTFVEWSPCTRSNTPNPSSGRDKGLCRDQPLVPTSPSSHCYPELDDGSHSMALTNHHAEGFDGHASPEQLFPESGRPDGFGDRTPMQDVFWLDDDSGRVGSTANITSDSTPTANNSPGVVQDYLDPALFSSESLLSDPPSSEYFRVVEPLSETESKQQGRQTNPLLEYLEYDAGMIAAEAREGFESASEPLTERFYSSRPESINCDAATDCCDSVTSPQSLPSLSVLINATSSHTTHSGAENRCEHAPFKHSPQDASRKETSWWSIERCDTAANDCDSIKSTDSLPSLSILINTASSQTTNLAVEIGCERRESADRATKRSMSGEKCSRCGVVNSGQTMGHRRNKCCGCWDIELASMKKEWRQRSYPTISWGTFSDRLRNYVPFLVDVLSGRFRTPFRQRYEEHMQDLKGYGTEMTRSGYYGPRGESLITEFILFELKEPLQRARQEGLIVNHSIPDYVLFVLTPSTALRLIMDDMSLGIIEAHQVMMESARMGLFFNENDV</sequence>
<feature type="compositionally biased region" description="Polar residues" evidence="1">
    <location>
        <begin position="835"/>
        <end position="845"/>
    </location>
</feature>
<feature type="region of interest" description="Disordered" evidence="1">
    <location>
        <begin position="1062"/>
        <end position="1082"/>
    </location>
</feature>
<dbReference type="OrthoDB" id="5400577at2759"/>
<dbReference type="InterPro" id="IPR028094">
    <property type="entry name" value="RTC4_C"/>
</dbReference>
<reference evidence="4" key="1">
    <citation type="journal article" date="2014" name="BMC Genomics">
        <title>Genome characteristics reveal the impact of lichenization on lichen-forming fungus Endocarpon pusillum Hedwig (Verrucariales, Ascomycota).</title>
        <authorList>
            <person name="Wang Y.-Y."/>
            <person name="Liu B."/>
            <person name="Zhang X.-Y."/>
            <person name="Zhou Q.-M."/>
            <person name="Zhang T."/>
            <person name="Li H."/>
            <person name="Yu Y.-F."/>
            <person name="Zhang X.-L."/>
            <person name="Hao X.-Y."/>
            <person name="Wang M."/>
            <person name="Wang L."/>
            <person name="Wei J.-C."/>
        </authorList>
    </citation>
    <scope>NUCLEOTIDE SEQUENCE [LARGE SCALE GENOMIC DNA]</scope>
    <source>
        <strain evidence="4">Z07020 / HMAS-L-300199</strain>
    </source>
</reference>
<feature type="compositionally biased region" description="Basic and acidic residues" evidence="1">
    <location>
        <begin position="1066"/>
        <end position="1082"/>
    </location>
</feature>
<accession>U1FV49</accession>
<dbReference type="GeneID" id="19240681"/>
<dbReference type="PANTHER" id="PTHR37535:SF3">
    <property type="entry name" value="FLUG DOMAIN-CONTAINING PROTEIN"/>
    <property type="match status" value="1"/>
</dbReference>
<evidence type="ECO:0000256" key="1">
    <source>
        <dbReference type="SAM" id="MobiDB-lite"/>
    </source>
</evidence>
<feature type="domain" description="Restriction of telomere capping protein 4 C-terminal" evidence="2">
    <location>
        <begin position="1214"/>
        <end position="1326"/>
    </location>
</feature>
<dbReference type="InterPro" id="IPR021842">
    <property type="entry name" value="DUF3435"/>
</dbReference>
<evidence type="ECO:0000313" key="4">
    <source>
        <dbReference type="Proteomes" id="UP000019373"/>
    </source>
</evidence>
<organism evidence="3 4">
    <name type="scientific">Endocarpon pusillum (strain Z07020 / HMAS-L-300199)</name>
    <name type="common">Lichen-forming fungus</name>
    <dbReference type="NCBI Taxonomy" id="1263415"/>
    <lineage>
        <taxon>Eukaryota</taxon>
        <taxon>Fungi</taxon>
        <taxon>Dikarya</taxon>
        <taxon>Ascomycota</taxon>
        <taxon>Pezizomycotina</taxon>
        <taxon>Eurotiomycetes</taxon>
        <taxon>Chaetothyriomycetidae</taxon>
        <taxon>Verrucariales</taxon>
        <taxon>Verrucariaceae</taxon>
        <taxon>Endocarpon</taxon>
    </lineage>
</organism>
<dbReference type="SMART" id="SM01312">
    <property type="entry name" value="RTC4"/>
    <property type="match status" value="1"/>
</dbReference>
<dbReference type="eggNOG" id="ENOG502SH56">
    <property type="taxonomic scope" value="Eukaryota"/>
</dbReference>